<gene>
    <name evidence="4" type="ORF">A8C56_22635</name>
</gene>
<proteinExistence type="predicted"/>
<dbReference type="AlphaFoldDB" id="A0A1A9I713"/>
<dbReference type="Pfam" id="PF10091">
    <property type="entry name" value="Glycoamylase"/>
    <property type="match status" value="1"/>
</dbReference>
<reference evidence="4 5" key="1">
    <citation type="submission" date="2016-05" db="EMBL/GenBank/DDBJ databases">
        <title>Niabella ginsenosidivorans BS26 whole genome sequencing.</title>
        <authorList>
            <person name="Im W.T."/>
            <person name="Siddiqi M.Z."/>
        </authorList>
    </citation>
    <scope>NUCLEOTIDE SEQUENCE [LARGE SCALE GENOMIC DNA]</scope>
    <source>
        <strain evidence="4 5">BS26</strain>
    </source>
</reference>
<evidence type="ECO:0000259" key="3">
    <source>
        <dbReference type="Pfam" id="PF13205"/>
    </source>
</evidence>
<dbReference type="InterPro" id="IPR019282">
    <property type="entry name" value="Glycoamylase-like_cons_dom"/>
</dbReference>
<organism evidence="4 5">
    <name type="scientific">Niabella ginsenosidivorans</name>
    <dbReference type="NCBI Taxonomy" id="1176587"/>
    <lineage>
        <taxon>Bacteria</taxon>
        <taxon>Pseudomonadati</taxon>
        <taxon>Bacteroidota</taxon>
        <taxon>Chitinophagia</taxon>
        <taxon>Chitinophagales</taxon>
        <taxon>Chitinophagaceae</taxon>
        <taxon>Niabella</taxon>
    </lineage>
</organism>
<evidence type="ECO:0000256" key="1">
    <source>
        <dbReference type="ARBA" id="ARBA00022729"/>
    </source>
</evidence>
<dbReference type="Pfam" id="PF13205">
    <property type="entry name" value="Big_5"/>
    <property type="match status" value="1"/>
</dbReference>
<feature type="domain" description="Glycoamylase-like" evidence="2">
    <location>
        <begin position="331"/>
        <end position="549"/>
    </location>
</feature>
<dbReference type="Proteomes" id="UP000077667">
    <property type="component" value="Chromosome"/>
</dbReference>
<evidence type="ECO:0000313" key="5">
    <source>
        <dbReference type="Proteomes" id="UP000077667"/>
    </source>
</evidence>
<dbReference type="STRING" id="1176587.A8C56_22635"/>
<feature type="domain" description="SbsA Ig-like" evidence="3">
    <location>
        <begin position="54"/>
        <end position="144"/>
    </location>
</feature>
<name>A0A1A9I713_9BACT</name>
<dbReference type="Gene3D" id="1.50.10.140">
    <property type="match status" value="1"/>
</dbReference>
<protein>
    <submittedName>
        <fullName evidence="4">Beta-glucosidase</fullName>
    </submittedName>
</protein>
<dbReference type="InterPro" id="IPR032812">
    <property type="entry name" value="SbsA_Ig"/>
</dbReference>
<keyword evidence="1" id="KW-0732">Signal</keyword>
<sequence>MSLQFFKKSFFLWLFFVIIQFGSCKKNDQNGDKPQPAKSLAIENIVMNGKVLASGYYDVNIRSYIILKFSGAISRTSVNGNITIKDQQGKLVPVSFNFENGDSIISIKTNPLTFLNRYTVSISSSVQSTEQVNFDSEKDFIFATSIDSSRKFPLITDSALLDTVQKRTFKYFWDYAHPVSGLARERSNATPEIVTTGGSGFGIMALIVGIERGFITKAQGLARLQTIVAFLKNKASEFHGAFPHWMNGSTGAVIPFSTDDNGADLVETSYLMMGLLTARQYFTGTGASETALRNDINSLWNGVEWNWFRQNNQDVLYWHWSPTANWAINQKIRGWNECLITYVLAASSSTHAITKDVYDKGWAGDGAIKNGNDYFGYRLPLGTDFGGPLFFEQYSFMGINPVKLSDRYADYQLQTKNHTLINYTYCRTNPKNYFGYSDSVWGLTASDIKGGYTASSPTNDQGFIAPTAAISSIAYAPAQSMAALKFYYYVLGDRLFKEYGFTDAFSLDVIKNNGAWFADSYLAIDQGPIIVMIENYRTKLLWNLFMSCPEVQNGLGKLGFSGF</sequence>
<evidence type="ECO:0000259" key="2">
    <source>
        <dbReference type="Pfam" id="PF10091"/>
    </source>
</evidence>
<dbReference type="KEGG" id="nia:A8C56_22635"/>
<accession>A0A1A9I713</accession>
<evidence type="ECO:0000313" key="4">
    <source>
        <dbReference type="EMBL" id="ANH83406.1"/>
    </source>
</evidence>
<dbReference type="EMBL" id="CP015772">
    <property type="protein sequence ID" value="ANH83406.1"/>
    <property type="molecule type" value="Genomic_DNA"/>
</dbReference>
<keyword evidence="5" id="KW-1185">Reference proteome</keyword>